<dbReference type="InterPro" id="IPR009803">
    <property type="entry name" value="DUF1373"/>
</dbReference>
<organism evidence="2 3">
    <name type="scientific">Xyrichtys novacula</name>
    <name type="common">Pearly razorfish</name>
    <name type="synonym">Hemipteronotus novacula</name>
    <dbReference type="NCBI Taxonomy" id="13765"/>
    <lineage>
        <taxon>Eukaryota</taxon>
        <taxon>Metazoa</taxon>
        <taxon>Chordata</taxon>
        <taxon>Craniata</taxon>
        <taxon>Vertebrata</taxon>
        <taxon>Euteleostomi</taxon>
        <taxon>Actinopterygii</taxon>
        <taxon>Neopterygii</taxon>
        <taxon>Teleostei</taxon>
        <taxon>Neoteleostei</taxon>
        <taxon>Acanthomorphata</taxon>
        <taxon>Eupercaria</taxon>
        <taxon>Labriformes</taxon>
        <taxon>Labridae</taxon>
        <taxon>Xyrichtys</taxon>
    </lineage>
</organism>
<evidence type="ECO:0000313" key="3">
    <source>
        <dbReference type="Proteomes" id="UP001178508"/>
    </source>
</evidence>
<feature type="signal peptide" evidence="1">
    <location>
        <begin position="1"/>
        <end position="16"/>
    </location>
</feature>
<dbReference type="AlphaFoldDB" id="A0AAV1F998"/>
<dbReference type="EMBL" id="OY660868">
    <property type="protein sequence ID" value="CAJ1057294.1"/>
    <property type="molecule type" value="Genomic_DNA"/>
</dbReference>
<name>A0AAV1F998_XYRNO</name>
<dbReference type="Proteomes" id="UP001178508">
    <property type="component" value="Chromosome 5"/>
</dbReference>
<gene>
    <name evidence="2" type="ORF">XNOV1_A041495</name>
</gene>
<protein>
    <submittedName>
        <fullName evidence="2">Probable peroxisomal membrane protein PEX13</fullName>
    </submittedName>
</protein>
<keyword evidence="1" id="KW-0732">Signal</keyword>
<dbReference type="Pfam" id="PF07117">
    <property type="entry name" value="DUF1373"/>
    <property type="match status" value="1"/>
</dbReference>
<proteinExistence type="predicted"/>
<keyword evidence="3" id="KW-1185">Reference proteome</keyword>
<reference evidence="2" key="1">
    <citation type="submission" date="2023-08" db="EMBL/GenBank/DDBJ databases">
        <authorList>
            <person name="Alioto T."/>
            <person name="Alioto T."/>
            <person name="Gomez Garrido J."/>
        </authorList>
    </citation>
    <scope>NUCLEOTIDE SEQUENCE</scope>
</reference>
<evidence type="ECO:0000256" key="1">
    <source>
        <dbReference type="SAM" id="SignalP"/>
    </source>
</evidence>
<feature type="chain" id="PRO_5043920186" evidence="1">
    <location>
        <begin position="17"/>
        <end position="234"/>
    </location>
</feature>
<sequence length="234" mass="23121">MRVLWILCLLIGSITCSPVWKAEQSGGQGLAGTSNMAPSYPASWGSGGVESAGLGSSSSGLASPSYVVPNAGAGGYGGSGVVYSSPAMAGGSAGGYAGAYAPSAGYGAGASSGGYGGAHGGYGYASAPEGAGSSSGSTAYGSAGGEGSAGPIFSDVSDLDPVYAFSSRSRYQKGRAVFAQSRYTPGEALVQPMPIYRPVIKNPVMISIPVQEPVKTMPVQAPQVPVKYQTKGGY</sequence>
<evidence type="ECO:0000313" key="2">
    <source>
        <dbReference type="EMBL" id="CAJ1057294.1"/>
    </source>
</evidence>
<accession>A0AAV1F998</accession>